<keyword evidence="2" id="KW-1185">Reference proteome</keyword>
<proteinExistence type="predicted"/>
<organism evidence="2">
    <name type="scientific">Naegleria gruberi</name>
    <name type="common">Amoeba</name>
    <dbReference type="NCBI Taxonomy" id="5762"/>
    <lineage>
        <taxon>Eukaryota</taxon>
        <taxon>Discoba</taxon>
        <taxon>Heterolobosea</taxon>
        <taxon>Tetramitia</taxon>
        <taxon>Eutetramitia</taxon>
        <taxon>Vahlkampfiidae</taxon>
        <taxon>Naegleria</taxon>
    </lineage>
</organism>
<dbReference type="KEGG" id="ngr:NAEGRDRAFT_54237"/>
<protein>
    <submittedName>
        <fullName evidence="1">Predicted protein</fullName>
    </submittedName>
</protein>
<accession>D2W2P5</accession>
<evidence type="ECO:0000313" key="2">
    <source>
        <dbReference type="Proteomes" id="UP000006671"/>
    </source>
</evidence>
<dbReference type="RefSeq" id="XP_002669397.1">
    <property type="nucleotide sequence ID" value="XM_002669351.1"/>
</dbReference>
<gene>
    <name evidence="1" type="ORF">NAEGRDRAFT_54237</name>
</gene>
<dbReference type="Proteomes" id="UP000006671">
    <property type="component" value="Unassembled WGS sequence"/>
</dbReference>
<dbReference type="VEuPathDB" id="AmoebaDB:NAEGRDRAFT_54237"/>
<reference evidence="1 2" key="1">
    <citation type="journal article" date="2010" name="Cell">
        <title>The genome of Naegleria gruberi illuminates early eukaryotic versatility.</title>
        <authorList>
            <person name="Fritz-Laylin L.K."/>
            <person name="Prochnik S.E."/>
            <person name="Ginger M.L."/>
            <person name="Dacks J.B."/>
            <person name="Carpenter M.L."/>
            <person name="Field M.C."/>
            <person name="Kuo A."/>
            <person name="Paredez A."/>
            <person name="Chapman J."/>
            <person name="Pham J."/>
            <person name="Shu S."/>
            <person name="Neupane R."/>
            <person name="Cipriano M."/>
            <person name="Mancuso J."/>
            <person name="Tu H."/>
            <person name="Salamov A."/>
            <person name="Lindquist E."/>
            <person name="Shapiro H."/>
            <person name="Lucas S."/>
            <person name="Grigoriev I.V."/>
            <person name="Cande W.Z."/>
            <person name="Fulton C."/>
            <person name="Rokhsar D.S."/>
            <person name="Dawson S.C."/>
        </authorList>
    </citation>
    <scope>NUCLEOTIDE SEQUENCE [LARGE SCALE GENOMIC DNA]</scope>
    <source>
        <strain evidence="1 2">NEG-M</strain>
    </source>
</reference>
<dbReference type="AlphaFoldDB" id="D2W2P5"/>
<dbReference type="GeneID" id="8860770"/>
<evidence type="ECO:0000313" key="1">
    <source>
        <dbReference type="EMBL" id="EFC36653.1"/>
    </source>
</evidence>
<sequence>MPQHQIQHKHLQTVSDLKLNIKPRKISDYNQKRWNSLTDAEKRIYNDNYCCSYCDLHRWKTKIVTIMLNQDNIKESQVSWKKGKGLVFEKNEEQRLIPCISDGNCLDFVGSTDSTVFKASFSNTDSPEFTDVSLKCDKKCLVLVNQTDQAIYLIYNQIHKMVKMEDEYSSELVQFTNFSQFSKLITQSESRALCRLTKTKYLVLIFEDNSNAITFQDLITQNTRWFLFDLQSHSIEVVSPIVHPLIQQGKHEFSIIQKKSRKRKDFRFLDGDVNGGYSEALEFPQSFSKPKLFAFRPFKANPDLFQVHLNLREEFEAMSFSLNSLGFSFRFLFKVKSEAPTPFSQKQTSSFSDVSLQCFY</sequence>
<name>D2W2P5_NAEGR</name>
<dbReference type="EMBL" id="GG738927">
    <property type="protein sequence ID" value="EFC36653.1"/>
    <property type="molecule type" value="Genomic_DNA"/>
</dbReference>
<dbReference type="InParanoid" id="D2W2P5"/>